<dbReference type="Proteomes" id="UP000887568">
    <property type="component" value="Unplaced"/>
</dbReference>
<name>A0A914A7W7_PATMI</name>
<protein>
    <submittedName>
        <fullName evidence="6">Uncharacterized protein</fullName>
    </submittedName>
</protein>
<keyword evidence="3 5" id="KW-1133">Transmembrane helix</keyword>
<dbReference type="Pfam" id="PF13520">
    <property type="entry name" value="AA_permease_2"/>
    <property type="match status" value="1"/>
</dbReference>
<dbReference type="PIRSF" id="PIRSF006060">
    <property type="entry name" value="AA_transporter"/>
    <property type="match status" value="1"/>
</dbReference>
<dbReference type="OMA" id="GWTENIQ"/>
<evidence type="ECO:0000256" key="3">
    <source>
        <dbReference type="ARBA" id="ARBA00022989"/>
    </source>
</evidence>
<feature type="transmembrane region" description="Helical" evidence="5">
    <location>
        <begin position="319"/>
        <end position="339"/>
    </location>
</feature>
<feature type="transmembrane region" description="Helical" evidence="5">
    <location>
        <begin position="268"/>
        <end position="290"/>
    </location>
</feature>
<evidence type="ECO:0000256" key="4">
    <source>
        <dbReference type="ARBA" id="ARBA00023136"/>
    </source>
</evidence>
<keyword evidence="2 5" id="KW-0812">Transmembrane</keyword>
<dbReference type="InterPro" id="IPR050598">
    <property type="entry name" value="AminoAcid_Transporter"/>
</dbReference>
<dbReference type="GeneID" id="119730903"/>
<evidence type="ECO:0000256" key="5">
    <source>
        <dbReference type="SAM" id="Phobius"/>
    </source>
</evidence>
<sequence length="482" mass="52462">MLRNIFKGRFKRKHNEATPLKTLELPHPSYDNNKERGTVHLKREVGLVRGVSLIVGAMIGSGIFISPKGVLVGAHSVGMSLIIWVVCGVVSILAAMCYAELGTFVPKSGGTYQYVLLAYGDLAGFVVSWFLVILSPSSTALAALTLGTYISDYVIAGDCPSREAVQLFAILTTLLMLFINCISVRYASGLAVVFSSGKVIALVIIIVTGIFKLCKGQTQYLDPSTSFAGSNTHLEGYGIALYYGFYAYGGWDILNNLSEEIENPARNLPLSICIAVPSVVVIYLLTNIAYFTTLSPDEVLASSAVAVSFAERTLGPMSWVIPVGVCISTAGNILGGFLASSRITYAAGREGHMLKVLSMINVKLLTPLPAVILKGILVIIFILLGDFDSIIVFNGFVAWIFHLAAFTSLIVLRFKFPDKPSPFKASALIIIVSLTHNYIHLRFGVRNGIFKLIFFSNETNVIEIFDFHFLGREKNVGLQNRY</sequence>
<comment type="subcellular location">
    <subcellularLocation>
        <location evidence="1">Membrane</location>
        <topology evidence="1">Multi-pass membrane protein</topology>
    </subcellularLocation>
</comment>
<feature type="transmembrane region" description="Helical" evidence="5">
    <location>
        <begin position="77"/>
        <end position="99"/>
    </location>
</feature>
<evidence type="ECO:0000256" key="1">
    <source>
        <dbReference type="ARBA" id="ARBA00004141"/>
    </source>
</evidence>
<dbReference type="RefSeq" id="XP_038059895.1">
    <property type="nucleotide sequence ID" value="XM_038203967.1"/>
</dbReference>
<dbReference type="GO" id="GO:0016020">
    <property type="term" value="C:membrane"/>
    <property type="evidence" value="ECO:0007669"/>
    <property type="project" value="UniProtKB-SubCell"/>
</dbReference>
<keyword evidence="4 5" id="KW-0472">Membrane</keyword>
<dbReference type="PANTHER" id="PTHR11785:SF512">
    <property type="entry name" value="SOBREMESA, ISOFORM B"/>
    <property type="match status" value="1"/>
</dbReference>
<feature type="transmembrane region" description="Helical" evidence="5">
    <location>
        <begin position="360"/>
        <end position="384"/>
    </location>
</feature>
<dbReference type="OrthoDB" id="5982228at2759"/>
<proteinExistence type="predicted"/>
<feature type="transmembrane region" description="Helical" evidence="5">
    <location>
        <begin position="46"/>
        <end position="65"/>
    </location>
</feature>
<dbReference type="AlphaFoldDB" id="A0A914A7W7"/>
<evidence type="ECO:0000313" key="6">
    <source>
        <dbReference type="EnsemblMetazoa" id="XP_038059895.1"/>
    </source>
</evidence>
<evidence type="ECO:0000256" key="2">
    <source>
        <dbReference type="ARBA" id="ARBA00022692"/>
    </source>
</evidence>
<keyword evidence="7" id="KW-1185">Reference proteome</keyword>
<dbReference type="PANTHER" id="PTHR11785">
    <property type="entry name" value="AMINO ACID TRANSPORTER"/>
    <property type="match status" value="1"/>
</dbReference>
<dbReference type="EnsemblMetazoa" id="XM_038203967.1">
    <property type="protein sequence ID" value="XP_038059895.1"/>
    <property type="gene ID" value="LOC119730903"/>
</dbReference>
<evidence type="ECO:0000313" key="7">
    <source>
        <dbReference type="Proteomes" id="UP000887568"/>
    </source>
</evidence>
<feature type="transmembrane region" description="Helical" evidence="5">
    <location>
        <begin position="192"/>
        <end position="211"/>
    </location>
</feature>
<feature type="transmembrane region" description="Helical" evidence="5">
    <location>
        <begin position="167"/>
        <end position="186"/>
    </location>
</feature>
<accession>A0A914A7W7</accession>
<dbReference type="InterPro" id="IPR002293">
    <property type="entry name" value="AA/rel_permease1"/>
</dbReference>
<reference evidence="6" key="1">
    <citation type="submission" date="2022-11" db="UniProtKB">
        <authorList>
            <consortium name="EnsemblMetazoa"/>
        </authorList>
    </citation>
    <scope>IDENTIFICATION</scope>
</reference>
<feature type="transmembrane region" description="Helical" evidence="5">
    <location>
        <begin position="390"/>
        <end position="412"/>
    </location>
</feature>
<organism evidence="6 7">
    <name type="scientific">Patiria miniata</name>
    <name type="common">Bat star</name>
    <name type="synonym">Asterina miniata</name>
    <dbReference type="NCBI Taxonomy" id="46514"/>
    <lineage>
        <taxon>Eukaryota</taxon>
        <taxon>Metazoa</taxon>
        <taxon>Echinodermata</taxon>
        <taxon>Eleutherozoa</taxon>
        <taxon>Asterozoa</taxon>
        <taxon>Asteroidea</taxon>
        <taxon>Valvatacea</taxon>
        <taxon>Valvatida</taxon>
        <taxon>Asterinidae</taxon>
        <taxon>Patiria</taxon>
    </lineage>
</organism>
<dbReference type="Gene3D" id="1.20.1740.10">
    <property type="entry name" value="Amino acid/polyamine transporter I"/>
    <property type="match status" value="1"/>
</dbReference>
<dbReference type="GO" id="GO:0015179">
    <property type="term" value="F:L-amino acid transmembrane transporter activity"/>
    <property type="evidence" value="ECO:0007669"/>
    <property type="project" value="TreeGrafter"/>
</dbReference>